<dbReference type="Proteomes" id="UP000197619">
    <property type="component" value="Unassembled WGS sequence"/>
</dbReference>
<sequence length="51" mass="6182">MCFFLYYLFQLKYICTLSKFCFIPRLLGLYLSIVSFSKIKFSFMSFEPDLK</sequence>
<comment type="caution">
    <text evidence="1">The sequence shown here is derived from an EMBL/GenBank/DDBJ whole genome shotgun (WGS) entry which is preliminary data.</text>
</comment>
<dbReference type="EMBL" id="MUZQ01000033">
    <property type="protein sequence ID" value="OWK61983.1"/>
    <property type="molecule type" value="Genomic_DNA"/>
</dbReference>
<feature type="non-terminal residue" evidence="1">
    <location>
        <position position="51"/>
    </location>
</feature>
<protein>
    <submittedName>
        <fullName evidence="1">Uncharacterized protein</fullName>
    </submittedName>
</protein>
<gene>
    <name evidence="1" type="ORF">RLOC_00001336</name>
</gene>
<accession>A0A218V7L3</accession>
<organism evidence="1 2">
    <name type="scientific">Lonchura striata</name>
    <name type="common">white-rumped munia</name>
    <dbReference type="NCBI Taxonomy" id="40157"/>
    <lineage>
        <taxon>Eukaryota</taxon>
        <taxon>Metazoa</taxon>
        <taxon>Chordata</taxon>
        <taxon>Craniata</taxon>
        <taxon>Vertebrata</taxon>
        <taxon>Euteleostomi</taxon>
        <taxon>Archelosauria</taxon>
        <taxon>Archosauria</taxon>
        <taxon>Dinosauria</taxon>
        <taxon>Saurischia</taxon>
        <taxon>Theropoda</taxon>
        <taxon>Coelurosauria</taxon>
        <taxon>Aves</taxon>
        <taxon>Neognathae</taxon>
        <taxon>Neoaves</taxon>
        <taxon>Telluraves</taxon>
        <taxon>Australaves</taxon>
        <taxon>Passeriformes</taxon>
        <taxon>Passeroidea</taxon>
        <taxon>Estrildidae</taxon>
        <taxon>Estrildinae</taxon>
        <taxon>Lonchura</taxon>
    </lineage>
</organism>
<keyword evidence="2" id="KW-1185">Reference proteome</keyword>
<proteinExistence type="predicted"/>
<evidence type="ECO:0000313" key="1">
    <source>
        <dbReference type="EMBL" id="OWK61983.1"/>
    </source>
</evidence>
<reference evidence="1 2" key="1">
    <citation type="submission" date="2017-05" db="EMBL/GenBank/DDBJ databases">
        <title>Genome of assembly of the Bengalese finch, Lonchura striata domestica.</title>
        <authorList>
            <person name="Colquitt B.M."/>
            <person name="Brainard M.S."/>
        </authorList>
    </citation>
    <scope>NUCLEOTIDE SEQUENCE [LARGE SCALE GENOMIC DNA]</scope>
    <source>
        <strain evidence="1">White83orange57</strain>
    </source>
</reference>
<name>A0A218V7L3_9PASE</name>
<dbReference type="AlphaFoldDB" id="A0A218V7L3"/>
<evidence type="ECO:0000313" key="2">
    <source>
        <dbReference type="Proteomes" id="UP000197619"/>
    </source>
</evidence>